<dbReference type="AlphaFoldDB" id="A0AAU8PH21"/>
<organism evidence="1 2">
    <name type="scientific">Edwardsiella piscicida</name>
    <dbReference type="NCBI Taxonomy" id="1263550"/>
    <lineage>
        <taxon>Bacteria</taxon>
        <taxon>Pseudomonadati</taxon>
        <taxon>Pseudomonadota</taxon>
        <taxon>Gammaproteobacteria</taxon>
        <taxon>Enterobacterales</taxon>
        <taxon>Hafniaceae</taxon>
        <taxon>Edwardsiella</taxon>
    </lineage>
</organism>
<protein>
    <submittedName>
        <fullName evidence="1">Uncharacterized protein</fullName>
    </submittedName>
</protein>
<dbReference type="EMBL" id="CP001135">
    <property type="protein sequence ID" value="ACY84342.1"/>
    <property type="molecule type" value="Genomic_DNA"/>
</dbReference>
<dbReference type="Proteomes" id="UP000002634">
    <property type="component" value="Chromosome"/>
</dbReference>
<proteinExistence type="predicted"/>
<evidence type="ECO:0000313" key="2">
    <source>
        <dbReference type="Proteomes" id="UP000002634"/>
    </source>
</evidence>
<keyword evidence="2" id="KW-1185">Reference proteome</keyword>
<dbReference type="KEGG" id="etr:ETAE_1501"/>
<reference evidence="1 2" key="1">
    <citation type="journal article" date="2009" name="PLoS ONE">
        <title>Genome sequence of the versatile fish pathogen Edwardsiella tarda provides insights into its adaptation to broad host ranges and intracellular niches.</title>
        <authorList>
            <person name="Wang Q."/>
            <person name="Yang M."/>
            <person name="Xiao J."/>
            <person name="Wu H."/>
            <person name="Wang X."/>
            <person name="Lv Y."/>
            <person name="Xu L."/>
            <person name="Zheng H."/>
            <person name="Wang S."/>
            <person name="Zhao G."/>
            <person name="Liu Q."/>
            <person name="Zhang Y."/>
        </authorList>
    </citation>
    <scope>NUCLEOTIDE SEQUENCE [LARGE SCALE GENOMIC DNA]</scope>
    <source>
        <strain evidence="2">EIB202 / CCTCC M208068</strain>
    </source>
</reference>
<gene>
    <name evidence="1" type="ordered locus">ETAE_1501</name>
</gene>
<name>A0AAU8PH21_EDWPI</name>
<accession>A0AAU8PH21</accession>
<evidence type="ECO:0000313" key="1">
    <source>
        <dbReference type="EMBL" id="ACY84342.1"/>
    </source>
</evidence>
<sequence>MWFNIGTLALTTSKNVIYCAIPRSFLKIRFLLIYGGYWLL</sequence>